<dbReference type="CDD" id="cd01948">
    <property type="entry name" value="EAL"/>
    <property type="match status" value="1"/>
</dbReference>
<evidence type="ECO:0000313" key="4">
    <source>
        <dbReference type="Proteomes" id="UP000571950"/>
    </source>
</evidence>
<proteinExistence type="predicted"/>
<dbReference type="RefSeq" id="WP_188071043.1">
    <property type="nucleotide sequence ID" value="NZ_JACIDT010000003.1"/>
</dbReference>
<name>A0A7W6BEK8_9SPHN</name>
<keyword evidence="4" id="KW-1185">Reference proteome</keyword>
<comment type="caution">
    <text evidence="3">The sequence shown here is derived from an EMBL/GenBank/DDBJ whole genome shotgun (WGS) entry which is preliminary data.</text>
</comment>
<dbReference type="Proteomes" id="UP000571950">
    <property type="component" value="Unassembled WGS sequence"/>
</dbReference>
<dbReference type="SMART" id="SM00052">
    <property type="entry name" value="EAL"/>
    <property type="match status" value="1"/>
</dbReference>
<dbReference type="EMBL" id="JACIDT010000003">
    <property type="protein sequence ID" value="MBB3925490.1"/>
    <property type="molecule type" value="Genomic_DNA"/>
</dbReference>
<sequence>MAGGVVGLLAGGGLLLARAARLDHGGIALYAAAMGSVFALATYHCLRRQFRLVDHAAERLLAAAHGDFQAPVPPAVHAAMPDLAVAMESLFSQTRATLDNVQSLAMQDSVTGLASRSSFCCQVELLLAGQERSGPAAMFFIDLDGFKAVNDTLGHAAGDHILTRVAGRLREVVAMQLGAASDAVIGRYAGDEFTIFFPHLPPESSAMRIARAVQYALDEPFDIGGTQVEIGGSIGVAYYPEHGATLAALLRSADHAMYDAKHSGRGQVRLYSEDLALRLAGRAELERDLRLALERDEFLLEFQPQVDFVAGRVVSAEALVRWEHPRRGLLMPDSFVALAEETGLIVELGDWILNRVCHTASRWARSGVDQRISINISRRELAQPDFFDRLNRAMQRHATPPEMLELELTETLMMKLRGDTYKALVGLRTRGVRVAIDDFGTGFSNLAQLRDLPIDRVKIDRSLVRDIAISVEARTICSAIVGLVRGLGLAMVVEGIESEEQIELLRVMGCSVFQGFHLSRPVREAVYLERFGVMDAAEARA</sequence>
<evidence type="ECO:0000259" key="2">
    <source>
        <dbReference type="PROSITE" id="PS50887"/>
    </source>
</evidence>
<reference evidence="3 4" key="1">
    <citation type="submission" date="2020-08" db="EMBL/GenBank/DDBJ databases">
        <title>Genomic Encyclopedia of Type Strains, Phase IV (KMG-IV): sequencing the most valuable type-strain genomes for metagenomic binning, comparative biology and taxonomic classification.</title>
        <authorList>
            <person name="Goeker M."/>
        </authorList>
    </citation>
    <scope>NUCLEOTIDE SEQUENCE [LARGE SCALE GENOMIC DNA]</scope>
    <source>
        <strain evidence="3 4">DSM 26189</strain>
    </source>
</reference>
<dbReference type="InterPro" id="IPR052155">
    <property type="entry name" value="Biofilm_reg_signaling"/>
</dbReference>
<organism evidence="3 4">
    <name type="scientific">Sphingobium jiangsuense</name>
    <dbReference type="NCBI Taxonomy" id="870476"/>
    <lineage>
        <taxon>Bacteria</taxon>
        <taxon>Pseudomonadati</taxon>
        <taxon>Pseudomonadota</taxon>
        <taxon>Alphaproteobacteria</taxon>
        <taxon>Sphingomonadales</taxon>
        <taxon>Sphingomonadaceae</taxon>
        <taxon>Sphingobium</taxon>
    </lineage>
</organism>
<protein>
    <submittedName>
        <fullName evidence="3">Diguanylate cyclase (GGDEF)-like protein</fullName>
    </submittedName>
</protein>
<dbReference type="PANTHER" id="PTHR44757:SF2">
    <property type="entry name" value="BIOFILM ARCHITECTURE MAINTENANCE PROTEIN MBAA"/>
    <property type="match status" value="1"/>
</dbReference>
<dbReference type="NCBIfam" id="TIGR00254">
    <property type="entry name" value="GGDEF"/>
    <property type="match status" value="1"/>
</dbReference>
<accession>A0A7W6BEK8</accession>
<dbReference type="InterPro" id="IPR001633">
    <property type="entry name" value="EAL_dom"/>
</dbReference>
<dbReference type="SMART" id="SM00267">
    <property type="entry name" value="GGDEF"/>
    <property type="match status" value="1"/>
</dbReference>
<gene>
    <name evidence="3" type="ORF">GGR43_001203</name>
</gene>
<dbReference type="InterPro" id="IPR043128">
    <property type="entry name" value="Rev_trsase/Diguanyl_cyclase"/>
</dbReference>
<dbReference type="PANTHER" id="PTHR44757">
    <property type="entry name" value="DIGUANYLATE CYCLASE DGCP"/>
    <property type="match status" value="1"/>
</dbReference>
<dbReference type="Pfam" id="PF00563">
    <property type="entry name" value="EAL"/>
    <property type="match status" value="1"/>
</dbReference>
<dbReference type="CDD" id="cd01949">
    <property type="entry name" value="GGDEF"/>
    <property type="match status" value="1"/>
</dbReference>
<dbReference type="Gene3D" id="3.20.20.450">
    <property type="entry name" value="EAL domain"/>
    <property type="match status" value="1"/>
</dbReference>
<dbReference type="Gene3D" id="3.30.70.270">
    <property type="match status" value="1"/>
</dbReference>
<dbReference type="SUPFAM" id="SSF55073">
    <property type="entry name" value="Nucleotide cyclase"/>
    <property type="match status" value="1"/>
</dbReference>
<dbReference type="Pfam" id="PF00990">
    <property type="entry name" value="GGDEF"/>
    <property type="match status" value="1"/>
</dbReference>
<evidence type="ECO:0000313" key="3">
    <source>
        <dbReference type="EMBL" id="MBB3925490.1"/>
    </source>
</evidence>
<dbReference type="PROSITE" id="PS50887">
    <property type="entry name" value="GGDEF"/>
    <property type="match status" value="1"/>
</dbReference>
<feature type="domain" description="EAL" evidence="1">
    <location>
        <begin position="282"/>
        <end position="535"/>
    </location>
</feature>
<dbReference type="InterPro" id="IPR029787">
    <property type="entry name" value="Nucleotide_cyclase"/>
</dbReference>
<feature type="domain" description="GGDEF" evidence="2">
    <location>
        <begin position="134"/>
        <end position="273"/>
    </location>
</feature>
<evidence type="ECO:0000259" key="1">
    <source>
        <dbReference type="PROSITE" id="PS50883"/>
    </source>
</evidence>
<dbReference type="InterPro" id="IPR035919">
    <property type="entry name" value="EAL_sf"/>
</dbReference>
<dbReference type="InterPro" id="IPR000160">
    <property type="entry name" value="GGDEF_dom"/>
</dbReference>
<dbReference type="PROSITE" id="PS50883">
    <property type="entry name" value="EAL"/>
    <property type="match status" value="1"/>
</dbReference>
<dbReference type="SUPFAM" id="SSF141868">
    <property type="entry name" value="EAL domain-like"/>
    <property type="match status" value="1"/>
</dbReference>
<dbReference type="AlphaFoldDB" id="A0A7W6BEK8"/>